<feature type="region of interest" description="Disordered" evidence="4">
    <location>
        <begin position="108"/>
        <end position="136"/>
    </location>
</feature>
<accession>A0A9P0CKE5</accession>
<dbReference type="GO" id="GO:1903094">
    <property type="term" value="P:negative regulation of protein K48-linked deubiquitination"/>
    <property type="evidence" value="ECO:0007669"/>
    <property type="project" value="TreeGrafter"/>
</dbReference>
<dbReference type="EMBL" id="OV651822">
    <property type="protein sequence ID" value="CAH1100232.1"/>
    <property type="molecule type" value="Genomic_DNA"/>
</dbReference>
<sequence length="331" mass="37222">MSNIVDMLIEMGFSKERAEVAVKETGSKDVQIVMDWLLSHESNDVVDIPPVSNDAQIQNEDNTESNNENGAASGQDELLDDSGASALIAKSIRCDDCGKLFKTNEEVEFHASKTGHENFSESTEEKRPLTDEEKKEQLAKIEAKLKQRRLERESKEKEEALMREKNRIKSGKELLEAKRKHEELEMKKIIEQRKREKEEEKLAKQRIREQIEQDKLARKAKFGTPEELAAASAPPAPPAPIPQAPPSKQANYSEVKLQIRLPDGTGLTETFGAKEPLSAVRVFIELKRKANEGPFSLMTNFPKKIFDSDDYDKPLDSLGLAPSAVLIVKKN</sequence>
<dbReference type="SUPFAM" id="SSF54236">
    <property type="entry name" value="Ubiquitin-like"/>
    <property type="match status" value="1"/>
</dbReference>
<evidence type="ECO:0000256" key="3">
    <source>
        <dbReference type="ARBA" id="ARBA00023054"/>
    </source>
</evidence>
<dbReference type="InterPro" id="IPR029071">
    <property type="entry name" value="Ubiquitin-like_domsf"/>
</dbReference>
<evidence type="ECO:0008006" key="10">
    <source>
        <dbReference type="Google" id="ProtNLM"/>
    </source>
</evidence>
<evidence type="ECO:0000256" key="1">
    <source>
        <dbReference type="ARBA" id="ARBA00004496"/>
    </source>
</evidence>
<evidence type="ECO:0000313" key="8">
    <source>
        <dbReference type="EMBL" id="CAH1100303.1"/>
    </source>
</evidence>
<dbReference type="InterPro" id="IPR013087">
    <property type="entry name" value="Znf_C2H2_type"/>
</dbReference>
<gene>
    <name evidence="8" type="ORF">PSYICH_LOCUS1578</name>
    <name evidence="7" type="ORF">PSYICH_LOCUS1790</name>
</gene>
<evidence type="ECO:0000256" key="4">
    <source>
        <dbReference type="SAM" id="MobiDB-lite"/>
    </source>
</evidence>
<name>A0A9P0CKE5_9CUCU</name>
<dbReference type="GO" id="GO:0031397">
    <property type="term" value="P:negative regulation of protein ubiquitination"/>
    <property type="evidence" value="ECO:0007669"/>
    <property type="project" value="TreeGrafter"/>
</dbReference>
<feature type="region of interest" description="Disordered" evidence="4">
    <location>
        <begin position="194"/>
        <end position="254"/>
    </location>
</feature>
<dbReference type="SMART" id="SM00165">
    <property type="entry name" value="UBA"/>
    <property type="match status" value="1"/>
</dbReference>
<dbReference type="Gene3D" id="1.10.8.10">
    <property type="entry name" value="DNA helicase RuvA subunit, C-terminal domain"/>
    <property type="match status" value="1"/>
</dbReference>
<dbReference type="SMART" id="SM00166">
    <property type="entry name" value="UBX"/>
    <property type="match status" value="1"/>
</dbReference>
<keyword evidence="9" id="KW-1185">Reference proteome</keyword>
<dbReference type="Proteomes" id="UP001153636">
    <property type="component" value="Chromosome 10"/>
</dbReference>
<evidence type="ECO:0000259" key="5">
    <source>
        <dbReference type="PROSITE" id="PS50030"/>
    </source>
</evidence>
<dbReference type="EMBL" id="OV651822">
    <property type="protein sequence ID" value="CAH1100303.1"/>
    <property type="molecule type" value="Genomic_DNA"/>
</dbReference>
<dbReference type="Pfam" id="PF22562">
    <property type="entry name" value="UBA_7"/>
    <property type="match status" value="1"/>
</dbReference>
<dbReference type="InterPro" id="IPR015940">
    <property type="entry name" value="UBA"/>
</dbReference>
<feature type="compositionally biased region" description="Pro residues" evidence="4">
    <location>
        <begin position="234"/>
        <end position="245"/>
    </location>
</feature>
<dbReference type="InterPro" id="IPR001012">
    <property type="entry name" value="UBX_dom"/>
</dbReference>
<dbReference type="GO" id="GO:0032435">
    <property type="term" value="P:negative regulation of proteasomal ubiquitin-dependent protein catabolic process"/>
    <property type="evidence" value="ECO:0007669"/>
    <property type="project" value="TreeGrafter"/>
</dbReference>
<reference evidence="7" key="1">
    <citation type="submission" date="2022-01" db="EMBL/GenBank/DDBJ databases">
        <authorList>
            <person name="King R."/>
        </authorList>
    </citation>
    <scope>NUCLEOTIDE SEQUENCE</scope>
</reference>
<organism evidence="7 9">
    <name type="scientific">Psylliodes chrysocephalus</name>
    <dbReference type="NCBI Taxonomy" id="3402493"/>
    <lineage>
        <taxon>Eukaryota</taxon>
        <taxon>Metazoa</taxon>
        <taxon>Ecdysozoa</taxon>
        <taxon>Arthropoda</taxon>
        <taxon>Hexapoda</taxon>
        <taxon>Insecta</taxon>
        <taxon>Pterygota</taxon>
        <taxon>Neoptera</taxon>
        <taxon>Endopterygota</taxon>
        <taxon>Coleoptera</taxon>
        <taxon>Polyphaga</taxon>
        <taxon>Cucujiformia</taxon>
        <taxon>Chrysomeloidea</taxon>
        <taxon>Chrysomelidae</taxon>
        <taxon>Galerucinae</taxon>
        <taxon>Alticini</taxon>
        <taxon>Psylliodes</taxon>
    </lineage>
</organism>
<feature type="domain" description="UBA" evidence="5">
    <location>
        <begin position="1"/>
        <end position="40"/>
    </location>
</feature>
<evidence type="ECO:0000259" key="6">
    <source>
        <dbReference type="PROSITE" id="PS50033"/>
    </source>
</evidence>
<protein>
    <recommendedName>
        <fullName evidence="10">UBX domain-containing protein 1</fullName>
    </recommendedName>
</protein>
<feature type="compositionally biased region" description="Basic and acidic residues" evidence="4">
    <location>
        <begin position="194"/>
        <end position="217"/>
    </location>
</feature>
<dbReference type="Pfam" id="PF24560">
    <property type="entry name" value="zf-C2H2_OTU1_C"/>
    <property type="match status" value="1"/>
</dbReference>
<dbReference type="PROSITE" id="PS50033">
    <property type="entry name" value="UBX"/>
    <property type="match status" value="1"/>
</dbReference>
<dbReference type="InterPro" id="IPR009060">
    <property type="entry name" value="UBA-like_sf"/>
</dbReference>
<dbReference type="OrthoDB" id="10254930at2759"/>
<keyword evidence="2" id="KW-0963">Cytoplasm</keyword>
<dbReference type="InterPro" id="IPR057766">
    <property type="entry name" value="Znf-C2H2_OTU1-like_C"/>
</dbReference>
<dbReference type="GO" id="GO:0005634">
    <property type="term" value="C:nucleus"/>
    <property type="evidence" value="ECO:0007669"/>
    <property type="project" value="TreeGrafter"/>
</dbReference>
<evidence type="ECO:0000313" key="9">
    <source>
        <dbReference type="Proteomes" id="UP001153636"/>
    </source>
</evidence>
<feature type="region of interest" description="Disordered" evidence="4">
    <location>
        <begin position="45"/>
        <end position="78"/>
    </location>
</feature>
<dbReference type="AlphaFoldDB" id="A0A9P0CKE5"/>
<comment type="subcellular location">
    <subcellularLocation>
        <location evidence="1">Cytoplasm</location>
    </subcellularLocation>
</comment>
<feature type="domain" description="UBX" evidence="6">
    <location>
        <begin position="250"/>
        <end position="328"/>
    </location>
</feature>
<proteinExistence type="predicted"/>
<feature type="compositionally biased region" description="Polar residues" evidence="4">
    <location>
        <begin position="53"/>
        <end position="72"/>
    </location>
</feature>
<dbReference type="PANTHER" id="PTHR46340:SF1">
    <property type="entry name" value="UBX DOMAIN-CONTAINING PROTEIN 1"/>
    <property type="match status" value="1"/>
</dbReference>
<keyword evidence="3" id="KW-0175">Coiled coil</keyword>
<dbReference type="PANTHER" id="PTHR46340">
    <property type="entry name" value="UBX DOMAIN-CONTAINING PROTEIN 1"/>
    <property type="match status" value="1"/>
</dbReference>
<evidence type="ECO:0000256" key="2">
    <source>
        <dbReference type="ARBA" id="ARBA00022490"/>
    </source>
</evidence>
<dbReference type="PROSITE" id="PS50030">
    <property type="entry name" value="UBA"/>
    <property type="match status" value="1"/>
</dbReference>
<dbReference type="Pfam" id="PF00789">
    <property type="entry name" value="UBX"/>
    <property type="match status" value="1"/>
</dbReference>
<dbReference type="GO" id="GO:0005737">
    <property type="term" value="C:cytoplasm"/>
    <property type="evidence" value="ECO:0007669"/>
    <property type="project" value="UniProtKB-SubCell"/>
</dbReference>
<dbReference type="GO" id="GO:0036435">
    <property type="term" value="F:K48-linked polyubiquitin modification-dependent protein binding"/>
    <property type="evidence" value="ECO:0007669"/>
    <property type="project" value="TreeGrafter"/>
</dbReference>
<dbReference type="SUPFAM" id="SSF46934">
    <property type="entry name" value="UBA-like"/>
    <property type="match status" value="1"/>
</dbReference>
<evidence type="ECO:0000313" key="7">
    <source>
        <dbReference type="EMBL" id="CAH1100232.1"/>
    </source>
</evidence>
<dbReference type="PROSITE" id="PS00028">
    <property type="entry name" value="ZINC_FINGER_C2H2_1"/>
    <property type="match status" value="1"/>
</dbReference>
<dbReference type="Gene3D" id="3.10.20.90">
    <property type="entry name" value="Phosphatidylinositol 3-kinase Catalytic Subunit, Chain A, domain 1"/>
    <property type="match status" value="1"/>
</dbReference>